<sequence>MRTPGPRPRGSRPLGPLALDAVVWLLFVALFVGAALLVKVAAVLLVVLVVLAVLLGLTLRVLRKRRSRG</sequence>
<feature type="transmembrane region" description="Helical" evidence="1">
    <location>
        <begin position="44"/>
        <end position="62"/>
    </location>
</feature>
<evidence type="ECO:0000313" key="2">
    <source>
        <dbReference type="EMBL" id="KTR07739.1"/>
    </source>
</evidence>
<dbReference type="EMBL" id="LDQC01000038">
    <property type="protein sequence ID" value="KTR07739.1"/>
    <property type="molecule type" value="Genomic_DNA"/>
</dbReference>
<organism evidence="2 3">
    <name type="scientific">Curtobacterium luteum</name>
    <dbReference type="NCBI Taxonomy" id="33881"/>
    <lineage>
        <taxon>Bacteria</taxon>
        <taxon>Bacillati</taxon>
        <taxon>Actinomycetota</taxon>
        <taxon>Actinomycetes</taxon>
        <taxon>Micrococcales</taxon>
        <taxon>Microbacteriaceae</taxon>
        <taxon>Curtobacterium</taxon>
    </lineage>
</organism>
<dbReference type="PATRIC" id="fig|33881.3.peg.1732"/>
<keyword evidence="1" id="KW-0812">Transmembrane</keyword>
<dbReference type="AlphaFoldDB" id="A0A175RY34"/>
<proteinExistence type="predicted"/>
<accession>A0A175RY34</accession>
<feature type="transmembrane region" description="Helical" evidence="1">
    <location>
        <begin position="21"/>
        <end position="38"/>
    </location>
</feature>
<reference evidence="2 3" key="1">
    <citation type="journal article" date="2016" name="Front. Microbiol.">
        <title>Genomic Resource of Rice Seed Associated Bacteria.</title>
        <authorList>
            <person name="Midha S."/>
            <person name="Bansal K."/>
            <person name="Sharma S."/>
            <person name="Kumar N."/>
            <person name="Patil P.P."/>
            <person name="Chaudhry V."/>
            <person name="Patil P.B."/>
        </authorList>
    </citation>
    <scope>NUCLEOTIDE SEQUENCE [LARGE SCALE GENOMIC DNA]</scope>
    <source>
        <strain evidence="2 3">NS184</strain>
    </source>
</reference>
<keyword evidence="1" id="KW-0472">Membrane</keyword>
<comment type="caution">
    <text evidence="2">The sequence shown here is derived from an EMBL/GenBank/DDBJ whole genome shotgun (WGS) entry which is preliminary data.</text>
</comment>
<gene>
    <name evidence="2" type="ORF">NS184_07140</name>
</gene>
<dbReference type="STRING" id="33881.NS184_07140"/>
<keyword evidence="1" id="KW-1133">Transmembrane helix</keyword>
<dbReference type="RefSeq" id="WP_058725421.1">
    <property type="nucleotide sequence ID" value="NZ_LDQC01000038.1"/>
</dbReference>
<dbReference type="Proteomes" id="UP000078252">
    <property type="component" value="Unassembled WGS sequence"/>
</dbReference>
<evidence type="ECO:0000256" key="1">
    <source>
        <dbReference type="SAM" id="Phobius"/>
    </source>
</evidence>
<evidence type="ECO:0000313" key="3">
    <source>
        <dbReference type="Proteomes" id="UP000078252"/>
    </source>
</evidence>
<protein>
    <submittedName>
        <fullName evidence="2">Uncharacterized protein</fullName>
    </submittedName>
</protein>
<name>A0A175RY34_9MICO</name>